<evidence type="ECO:0000313" key="1">
    <source>
        <dbReference type="EMBL" id="KAK7069718.1"/>
    </source>
</evidence>
<reference evidence="1 2" key="1">
    <citation type="submission" date="2023-11" db="EMBL/GenBank/DDBJ databases">
        <title>Halocaridina rubra genome assembly.</title>
        <authorList>
            <person name="Smith C."/>
        </authorList>
    </citation>
    <scope>NUCLEOTIDE SEQUENCE [LARGE SCALE GENOMIC DNA]</scope>
    <source>
        <strain evidence="1">EP-1</strain>
        <tissue evidence="1">Whole</tissue>
    </source>
</reference>
<keyword evidence="2" id="KW-1185">Reference proteome</keyword>
<organism evidence="1 2">
    <name type="scientific">Halocaridina rubra</name>
    <name type="common">Hawaiian red shrimp</name>
    <dbReference type="NCBI Taxonomy" id="373956"/>
    <lineage>
        <taxon>Eukaryota</taxon>
        <taxon>Metazoa</taxon>
        <taxon>Ecdysozoa</taxon>
        <taxon>Arthropoda</taxon>
        <taxon>Crustacea</taxon>
        <taxon>Multicrustacea</taxon>
        <taxon>Malacostraca</taxon>
        <taxon>Eumalacostraca</taxon>
        <taxon>Eucarida</taxon>
        <taxon>Decapoda</taxon>
        <taxon>Pleocyemata</taxon>
        <taxon>Caridea</taxon>
        <taxon>Atyoidea</taxon>
        <taxon>Atyidae</taxon>
        <taxon>Halocaridina</taxon>
    </lineage>
</organism>
<gene>
    <name evidence="1" type="ORF">SK128_027794</name>
</gene>
<dbReference type="Proteomes" id="UP001381693">
    <property type="component" value="Unassembled WGS sequence"/>
</dbReference>
<sequence>MAAICTRYINRTGVYVSVYDCVCGYKYNLSECMSLEIQLIEMIDHNMRMATEPNKYQILLKKSTIFDGIQMKPENIDTGLKMTTKRHSCPFSYH</sequence>
<comment type="caution">
    <text evidence="1">The sequence shown here is derived from an EMBL/GenBank/DDBJ whole genome shotgun (WGS) entry which is preliminary data.</text>
</comment>
<protein>
    <submittedName>
        <fullName evidence="1">Uncharacterized protein</fullName>
    </submittedName>
</protein>
<dbReference type="AlphaFoldDB" id="A0AAN8WVV6"/>
<dbReference type="EMBL" id="JAXCGZ010015920">
    <property type="protein sequence ID" value="KAK7069718.1"/>
    <property type="molecule type" value="Genomic_DNA"/>
</dbReference>
<name>A0AAN8WVV6_HALRR</name>
<proteinExistence type="predicted"/>
<evidence type="ECO:0000313" key="2">
    <source>
        <dbReference type="Proteomes" id="UP001381693"/>
    </source>
</evidence>
<accession>A0AAN8WVV6</accession>